<dbReference type="GO" id="GO:0016020">
    <property type="term" value="C:membrane"/>
    <property type="evidence" value="ECO:0007669"/>
    <property type="project" value="UniProtKB-SubCell"/>
</dbReference>
<keyword evidence="5" id="KW-0963">Cytoplasm</keyword>
<evidence type="ECO:0000256" key="20">
    <source>
        <dbReference type="ARBA" id="ARBA00047734"/>
    </source>
</evidence>
<keyword evidence="10" id="KW-0443">Lipid metabolism</keyword>
<feature type="domain" description="Thioesterase" evidence="24">
    <location>
        <begin position="59"/>
        <end position="132"/>
    </location>
</feature>
<evidence type="ECO:0000256" key="12">
    <source>
        <dbReference type="ARBA" id="ARBA00023273"/>
    </source>
</evidence>
<evidence type="ECO:0000256" key="22">
    <source>
        <dbReference type="ARBA" id="ARBA00048074"/>
    </source>
</evidence>
<evidence type="ECO:0000256" key="18">
    <source>
        <dbReference type="ARBA" id="ARBA00043210"/>
    </source>
</evidence>
<evidence type="ECO:0000256" key="19">
    <source>
        <dbReference type="ARBA" id="ARBA00047588"/>
    </source>
</evidence>
<comment type="catalytic activity">
    <reaction evidence="20">
        <text>hexadecanoyl-CoA + H2O = hexadecanoate + CoA + H(+)</text>
        <dbReference type="Rhea" id="RHEA:16645"/>
        <dbReference type="ChEBI" id="CHEBI:7896"/>
        <dbReference type="ChEBI" id="CHEBI:15377"/>
        <dbReference type="ChEBI" id="CHEBI:15378"/>
        <dbReference type="ChEBI" id="CHEBI:57287"/>
        <dbReference type="ChEBI" id="CHEBI:57379"/>
        <dbReference type="EC" id="3.1.2.2"/>
    </reaction>
    <physiologicalReaction direction="left-to-right" evidence="20">
        <dbReference type="Rhea" id="RHEA:16646"/>
    </physiologicalReaction>
</comment>
<evidence type="ECO:0000256" key="17">
    <source>
        <dbReference type="ARBA" id="ARBA00040123"/>
    </source>
</evidence>
<dbReference type="EC" id="3.1.2.2" evidence="16"/>
<dbReference type="PANTHER" id="PTHR12418">
    <property type="entry name" value="ACYL-COENZYME A THIOESTERASE THEM4"/>
    <property type="match status" value="1"/>
</dbReference>
<evidence type="ECO:0000256" key="23">
    <source>
        <dbReference type="ARBA" id="ARBA00048180"/>
    </source>
</evidence>
<comment type="catalytic activity">
    <reaction evidence="21">
        <text>decanoyl-CoA + H2O = decanoate + CoA + H(+)</text>
        <dbReference type="Rhea" id="RHEA:40059"/>
        <dbReference type="ChEBI" id="CHEBI:15377"/>
        <dbReference type="ChEBI" id="CHEBI:15378"/>
        <dbReference type="ChEBI" id="CHEBI:27689"/>
        <dbReference type="ChEBI" id="CHEBI:57287"/>
        <dbReference type="ChEBI" id="CHEBI:61430"/>
    </reaction>
    <physiologicalReaction direction="left-to-right" evidence="21">
        <dbReference type="Rhea" id="RHEA:40060"/>
    </physiologicalReaction>
</comment>
<accession>A0A2U3KP57</accession>
<proteinExistence type="inferred from homology"/>
<comment type="catalytic activity">
    <reaction evidence="13">
        <text>(5Z,8Z,11Z,14Z)-eicosatetraenoyl-CoA + H2O = (5Z,8Z,11Z,14Z)-eicosatetraenoate + CoA + H(+)</text>
        <dbReference type="Rhea" id="RHEA:40151"/>
        <dbReference type="ChEBI" id="CHEBI:15377"/>
        <dbReference type="ChEBI" id="CHEBI:15378"/>
        <dbReference type="ChEBI" id="CHEBI:32395"/>
        <dbReference type="ChEBI" id="CHEBI:57287"/>
        <dbReference type="ChEBI" id="CHEBI:57368"/>
    </reaction>
    <physiologicalReaction direction="left-to-right" evidence="13">
        <dbReference type="Rhea" id="RHEA:40152"/>
    </physiologicalReaction>
</comment>
<evidence type="ECO:0000256" key="6">
    <source>
        <dbReference type="ARBA" id="ARBA00022703"/>
    </source>
</evidence>
<evidence type="ECO:0000256" key="14">
    <source>
        <dbReference type="ARBA" id="ARBA00037002"/>
    </source>
</evidence>
<evidence type="ECO:0000256" key="8">
    <source>
        <dbReference type="ARBA" id="ARBA00022832"/>
    </source>
</evidence>
<keyword evidence="7" id="KW-0378">Hydrolase</keyword>
<dbReference type="GO" id="GO:0016289">
    <property type="term" value="F:acyl-CoA hydrolase activity"/>
    <property type="evidence" value="ECO:0007669"/>
    <property type="project" value="UniProtKB-ARBA"/>
</dbReference>
<comment type="catalytic activity">
    <reaction evidence="22">
        <text>dodecanoyl-CoA + H2O = dodecanoate + CoA + H(+)</text>
        <dbReference type="Rhea" id="RHEA:30135"/>
        <dbReference type="ChEBI" id="CHEBI:15377"/>
        <dbReference type="ChEBI" id="CHEBI:15378"/>
        <dbReference type="ChEBI" id="CHEBI:18262"/>
        <dbReference type="ChEBI" id="CHEBI:57287"/>
        <dbReference type="ChEBI" id="CHEBI:57375"/>
    </reaction>
    <physiologicalReaction direction="left-to-right" evidence="22">
        <dbReference type="Rhea" id="RHEA:30136"/>
    </physiologicalReaction>
</comment>
<reference evidence="26" key="1">
    <citation type="submission" date="2018-02" db="EMBL/GenBank/DDBJ databases">
        <authorList>
            <person name="Hausmann B."/>
        </authorList>
    </citation>
    <scope>NUCLEOTIDE SEQUENCE [LARGE SCALE GENOMIC DNA]</scope>
    <source>
        <strain evidence="26">Peat soil MAG SbA1</strain>
    </source>
</reference>
<evidence type="ECO:0000259" key="24">
    <source>
        <dbReference type="Pfam" id="PF03061"/>
    </source>
</evidence>
<keyword evidence="6" id="KW-0053">Apoptosis</keyword>
<keyword evidence="9" id="KW-0809">Transit peptide</keyword>
<evidence type="ECO:0000256" key="15">
    <source>
        <dbReference type="ARBA" id="ARBA00038456"/>
    </source>
</evidence>
<protein>
    <recommendedName>
        <fullName evidence="17">Acyl-coenzyme A thioesterase THEM4</fullName>
        <ecNumber evidence="16">3.1.2.2</ecNumber>
    </recommendedName>
    <alternativeName>
        <fullName evidence="18">Thioesterase superfamily member 4</fullName>
    </alternativeName>
</protein>
<evidence type="ECO:0000256" key="13">
    <source>
        <dbReference type="ARBA" id="ARBA00035852"/>
    </source>
</evidence>
<comment type="catalytic activity">
    <reaction evidence="23">
        <text>tetradecanoyl-CoA + H2O = tetradecanoate + CoA + H(+)</text>
        <dbReference type="Rhea" id="RHEA:40119"/>
        <dbReference type="ChEBI" id="CHEBI:15377"/>
        <dbReference type="ChEBI" id="CHEBI:15378"/>
        <dbReference type="ChEBI" id="CHEBI:30807"/>
        <dbReference type="ChEBI" id="CHEBI:57287"/>
        <dbReference type="ChEBI" id="CHEBI:57385"/>
    </reaction>
    <physiologicalReaction direction="left-to-right" evidence="23">
        <dbReference type="Rhea" id="RHEA:40120"/>
    </physiologicalReaction>
</comment>
<keyword evidence="11" id="KW-0472">Membrane</keyword>
<dbReference type="Pfam" id="PF03061">
    <property type="entry name" value="4HBT"/>
    <property type="match status" value="1"/>
</dbReference>
<dbReference type="InterPro" id="IPR029069">
    <property type="entry name" value="HotDog_dom_sf"/>
</dbReference>
<keyword evidence="8" id="KW-0276">Fatty acid metabolism</keyword>
<dbReference type="EMBL" id="OMOD01000129">
    <property type="protein sequence ID" value="SPF41456.1"/>
    <property type="molecule type" value="Genomic_DNA"/>
</dbReference>
<dbReference type="InterPro" id="IPR006683">
    <property type="entry name" value="Thioestr_dom"/>
</dbReference>
<dbReference type="AlphaFoldDB" id="A0A2U3KP57"/>
<comment type="catalytic activity">
    <reaction evidence="14">
        <text>(9Z)-octadecenoyl-CoA + H2O = (9Z)-octadecenoate + CoA + H(+)</text>
        <dbReference type="Rhea" id="RHEA:40139"/>
        <dbReference type="ChEBI" id="CHEBI:15377"/>
        <dbReference type="ChEBI" id="CHEBI:15378"/>
        <dbReference type="ChEBI" id="CHEBI:30823"/>
        <dbReference type="ChEBI" id="CHEBI:57287"/>
        <dbReference type="ChEBI" id="CHEBI:57387"/>
    </reaction>
    <physiologicalReaction direction="left-to-right" evidence="14">
        <dbReference type="Rhea" id="RHEA:40140"/>
    </physiologicalReaction>
</comment>
<dbReference type="InterPro" id="IPR003736">
    <property type="entry name" value="PAAI_dom"/>
</dbReference>
<comment type="catalytic activity">
    <reaction evidence="19">
        <text>octanoyl-CoA + H2O = octanoate + CoA + H(+)</text>
        <dbReference type="Rhea" id="RHEA:30143"/>
        <dbReference type="ChEBI" id="CHEBI:15377"/>
        <dbReference type="ChEBI" id="CHEBI:15378"/>
        <dbReference type="ChEBI" id="CHEBI:25646"/>
        <dbReference type="ChEBI" id="CHEBI:57287"/>
        <dbReference type="ChEBI" id="CHEBI:57386"/>
    </reaction>
    <physiologicalReaction direction="left-to-right" evidence="19">
        <dbReference type="Rhea" id="RHEA:30144"/>
    </physiologicalReaction>
</comment>
<dbReference type="Proteomes" id="UP000238701">
    <property type="component" value="Unassembled WGS sequence"/>
</dbReference>
<dbReference type="CDD" id="cd03443">
    <property type="entry name" value="PaaI_thioesterase"/>
    <property type="match status" value="1"/>
</dbReference>
<name>A0A2U3KP57_9BACT</name>
<gene>
    <name evidence="25" type="ORF">SBA1_360039</name>
</gene>
<evidence type="ECO:0000313" key="26">
    <source>
        <dbReference type="Proteomes" id="UP000238701"/>
    </source>
</evidence>
<dbReference type="Gene3D" id="3.10.129.10">
    <property type="entry name" value="Hotdog Thioesterase"/>
    <property type="match status" value="1"/>
</dbReference>
<dbReference type="OrthoDB" id="9792301at2"/>
<evidence type="ECO:0000256" key="5">
    <source>
        <dbReference type="ARBA" id="ARBA00022490"/>
    </source>
</evidence>
<evidence type="ECO:0000256" key="4">
    <source>
        <dbReference type="ARBA" id="ARBA00022475"/>
    </source>
</evidence>
<evidence type="ECO:0000256" key="11">
    <source>
        <dbReference type="ARBA" id="ARBA00023136"/>
    </source>
</evidence>
<evidence type="ECO:0000313" key="25">
    <source>
        <dbReference type="EMBL" id="SPF41456.1"/>
    </source>
</evidence>
<sequence length="154" mass="17636">MPRKVHGHDTRYVRLQKNYCFACGLNNPDGMRLKFTVDEERQTFVCRFRLSKRYTGPPGHSHGGIIATILDEAMGKVNKLRHVVALTREITVDYLKPVPLNQPLRVEGREVSVHGRQHINMAEILNEKGEVLARSRGIFIAIDPGKMFGRFIER</sequence>
<dbReference type="GO" id="GO:0005737">
    <property type="term" value="C:cytoplasm"/>
    <property type="evidence" value="ECO:0007669"/>
    <property type="project" value="UniProtKB-SubCell"/>
</dbReference>
<evidence type="ECO:0000256" key="21">
    <source>
        <dbReference type="ARBA" id="ARBA00047969"/>
    </source>
</evidence>
<keyword evidence="12" id="KW-0966">Cell projection</keyword>
<evidence type="ECO:0000256" key="2">
    <source>
        <dbReference type="ARBA" id="ARBA00004496"/>
    </source>
</evidence>
<evidence type="ECO:0000256" key="1">
    <source>
        <dbReference type="ARBA" id="ARBA00004170"/>
    </source>
</evidence>
<organism evidence="25 26">
    <name type="scientific">Candidatus Sulfotelmatobacter kueseliae</name>
    <dbReference type="NCBI Taxonomy" id="2042962"/>
    <lineage>
        <taxon>Bacteria</taxon>
        <taxon>Pseudomonadati</taxon>
        <taxon>Acidobacteriota</taxon>
        <taxon>Terriglobia</taxon>
        <taxon>Terriglobales</taxon>
        <taxon>Candidatus Korobacteraceae</taxon>
        <taxon>Candidatus Sulfotelmatobacter</taxon>
    </lineage>
</organism>
<evidence type="ECO:0000256" key="3">
    <source>
        <dbReference type="ARBA" id="ARBA00004632"/>
    </source>
</evidence>
<evidence type="ECO:0000256" key="16">
    <source>
        <dbReference type="ARBA" id="ARBA00038848"/>
    </source>
</evidence>
<dbReference type="PANTHER" id="PTHR12418:SF19">
    <property type="entry name" value="ACYL-COENZYME A THIOESTERASE THEM4"/>
    <property type="match status" value="1"/>
</dbReference>
<evidence type="ECO:0000256" key="7">
    <source>
        <dbReference type="ARBA" id="ARBA00022801"/>
    </source>
</evidence>
<comment type="similarity">
    <text evidence="15">Belongs to the THEM4/THEM5 thioesterase family.</text>
</comment>
<dbReference type="GO" id="GO:0006631">
    <property type="term" value="P:fatty acid metabolic process"/>
    <property type="evidence" value="ECO:0007669"/>
    <property type="project" value="UniProtKB-KW"/>
</dbReference>
<dbReference type="NCBIfam" id="TIGR00369">
    <property type="entry name" value="unchar_dom_1"/>
    <property type="match status" value="1"/>
</dbReference>
<comment type="subcellular location">
    <subcellularLocation>
        <location evidence="3">Cell projection</location>
        <location evidence="3">Ruffle membrane</location>
    </subcellularLocation>
    <subcellularLocation>
        <location evidence="2">Cytoplasm</location>
    </subcellularLocation>
    <subcellularLocation>
        <location evidence="1">Membrane</location>
        <topology evidence="1">Peripheral membrane protein</topology>
    </subcellularLocation>
</comment>
<keyword evidence="4" id="KW-1003">Cell membrane</keyword>
<evidence type="ECO:0000256" key="9">
    <source>
        <dbReference type="ARBA" id="ARBA00022946"/>
    </source>
</evidence>
<dbReference type="InterPro" id="IPR052365">
    <property type="entry name" value="THEM4/THEM5_acyl-CoA_thioest"/>
</dbReference>
<dbReference type="SUPFAM" id="SSF54637">
    <property type="entry name" value="Thioesterase/thiol ester dehydrase-isomerase"/>
    <property type="match status" value="1"/>
</dbReference>
<evidence type="ECO:0000256" key="10">
    <source>
        <dbReference type="ARBA" id="ARBA00023098"/>
    </source>
</evidence>